<evidence type="ECO:0000313" key="3">
    <source>
        <dbReference type="Proteomes" id="UP001596203"/>
    </source>
</evidence>
<keyword evidence="3" id="KW-1185">Reference proteome</keyword>
<name>A0ABW1KC00_9ACTN</name>
<dbReference type="NCBIfam" id="TIGR04222">
    <property type="entry name" value="near_uncomplex"/>
    <property type="match status" value="1"/>
</dbReference>
<feature type="transmembrane region" description="Helical" evidence="1">
    <location>
        <begin position="129"/>
        <end position="147"/>
    </location>
</feature>
<sequence length="231" mass="24129">MTDPSDASTTDLGYLSGGAWAAVRTALVKLHVRGLVVADRPGGLRRTGVLPAGVEPLERALFGALYGSMAPREVANQHRVRRALAEQREGLIGLGLLRPAWHRFLLPAMLVLVPPILVGRLVAGDLVGVGTGLVMVLAFGVVASWFLPRRTVSGARLLRAARRQHPFPVGGEPKLDPGLAVALYGAEGMLTTVPQLAREGGLLGGGRWSRFLGDSPLDGSSLPAGAATGGF</sequence>
<evidence type="ECO:0000313" key="2">
    <source>
        <dbReference type="EMBL" id="MFC6018489.1"/>
    </source>
</evidence>
<keyword evidence="1" id="KW-0812">Transmembrane</keyword>
<comment type="caution">
    <text evidence="2">The sequence shown here is derived from an EMBL/GenBank/DDBJ whole genome shotgun (WGS) entry which is preliminary data.</text>
</comment>
<gene>
    <name evidence="2" type="ORF">ACFP2T_20045</name>
</gene>
<proteinExistence type="predicted"/>
<accession>A0ABW1KC00</accession>
<keyword evidence="1" id="KW-1133">Transmembrane helix</keyword>
<keyword evidence="1" id="KW-0472">Membrane</keyword>
<dbReference type="Proteomes" id="UP001596203">
    <property type="component" value="Unassembled WGS sequence"/>
</dbReference>
<evidence type="ECO:0000256" key="1">
    <source>
        <dbReference type="SAM" id="Phobius"/>
    </source>
</evidence>
<dbReference type="RefSeq" id="WP_377424045.1">
    <property type="nucleotide sequence ID" value="NZ_JBHSPR010000017.1"/>
</dbReference>
<dbReference type="InterPro" id="IPR026467">
    <property type="entry name" value="Ser/Gly_Cys_C_dom"/>
</dbReference>
<feature type="transmembrane region" description="Helical" evidence="1">
    <location>
        <begin position="104"/>
        <end position="123"/>
    </location>
</feature>
<protein>
    <submittedName>
        <fullName evidence="2">TIGR04222 domain-containing membrane protein</fullName>
    </submittedName>
</protein>
<reference evidence="3" key="1">
    <citation type="journal article" date="2019" name="Int. J. Syst. Evol. Microbiol.">
        <title>The Global Catalogue of Microorganisms (GCM) 10K type strain sequencing project: providing services to taxonomists for standard genome sequencing and annotation.</title>
        <authorList>
            <consortium name="The Broad Institute Genomics Platform"/>
            <consortium name="The Broad Institute Genome Sequencing Center for Infectious Disease"/>
            <person name="Wu L."/>
            <person name="Ma J."/>
        </authorList>
    </citation>
    <scope>NUCLEOTIDE SEQUENCE [LARGE SCALE GENOMIC DNA]</scope>
    <source>
        <strain evidence="3">ZS-35-S2</strain>
    </source>
</reference>
<dbReference type="EMBL" id="JBHSPR010000017">
    <property type="protein sequence ID" value="MFC6018489.1"/>
    <property type="molecule type" value="Genomic_DNA"/>
</dbReference>
<organism evidence="2 3">
    <name type="scientific">Plantactinospora solaniradicis</name>
    <dbReference type="NCBI Taxonomy" id="1723736"/>
    <lineage>
        <taxon>Bacteria</taxon>
        <taxon>Bacillati</taxon>
        <taxon>Actinomycetota</taxon>
        <taxon>Actinomycetes</taxon>
        <taxon>Micromonosporales</taxon>
        <taxon>Micromonosporaceae</taxon>
        <taxon>Plantactinospora</taxon>
    </lineage>
</organism>